<protein>
    <submittedName>
        <fullName evidence="3">Uncharacterized protein</fullName>
    </submittedName>
</protein>
<dbReference type="PANTHER" id="PTHR37544">
    <property type="entry name" value="SPRAY-RELATED"/>
    <property type="match status" value="1"/>
</dbReference>
<feature type="region of interest" description="Disordered" evidence="1">
    <location>
        <begin position="486"/>
        <end position="514"/>
    </location>
</feature>
<gene>
    <name evidence="3" type="ORF">PG999_010640</name>
</gene>
<keyword evidence="4" id="KW-1185">Reference proteome</keyword>
<feature type="transmembrane region" description="Helical" evidence="2">
    <location>
        <begin position="75"/>
        <end position="98"/>
    </location>
</feature>
<name>A0AAW0QLI9_9PEZI</name>
<proteinExistence type="predicted"/>
<evidence type="ECO:0000313" key="3">
    <source>
        <dbReference type="EMBL" id="KAK8100266.1"/>
    </source>
</evidence>
<dbReference type="PANTHER" id="PTHR37544:SF3">
    <property type="entry name" value="SPRAY"/>
    <property type="match status" value="1"/>
</dbReference>
<feature type="transmembrane region" description="Helical" evidence="2">
    <location>
        <begin position="13"/>
        <end position="34"/>
    </location>
</feature>
<keyword evidence="2" id="KW-1133">Transmembrane helix</keyword>
<feature type="transmembrane region" description="Helical" evidence="2">
    <location>
        <begin position="435"/>
        <end position="457"/>
    </location>
</feature>
<dbReference type="EMBL" id="JAQQWP010000009">
    <property type="protein sequence ID" value="KAK8100266.1"/>
    <property type="molecule type" value="Genomic_DNA"/>
</dbReference>
<dbReference type="InterPro" id="IPR021840">
    <property type="entry name" value="DUF3433"/>
</dbReference>
<feature type="compositionally biased region" description="Basic and acidic residues" evidence="1">
    <location>
        <begin position="486"/>
        <end position="496"/>
    </location>
</feature>
<sequence>MTNQLTREILEKYIPIVFATLIESFLVLLNRLLATIQPFNELHMGHSLGSRSIDLKYTSLPPQLLFWKAAKAKHLLLGILCLVTILGNALSVSLGALFNELPAVKNEAIEIPSVQTPTITKNSLDNLQRQVDASTNGYMDHYTISEVYWTTGTKLPPWLTEEYFFLPFDLDRMVDVSYQSYTAKSHGVTVAPSCKLLAPYALTRTTIDPPQFSAQPLHIGSVALDTLPWKECLNAKDIADPFGDKLGSIAKELYNPGDQCSRDYVHAWARSKITSNDTLIRNVEVTGVTCQPKFVTAEFDLTVDSTGRVLQASRISDFRPVGLGPGNGSHIRSLEDLAFGYIKADPIMYDPWRNGTITQSTLGHFLNLRNGSFAKSTTSLPDTSRLVSEVEAVMKMLTGALFQQNPSMFEKAVSSAPKTQATRQITVTKIFMADVAFIISMVLLSINVVTAIIVYVFGPAPFLPRFPDTIGSVLAYVAKSRLTEPDWEATSRRSSGEESEGAGNTPETTYSFGRYTDRDGNEHLGIDADPFVVKVDRRGAPEWQRQDIKTSWLTRFRGRSNSNIGSDVENES</sequence>
<evidence type="ECO:0000313" key="4">
    <source>
        <dbReference type="Proteomes" id="UP001392437"/>
    </source>
</evidence>
<keyword evidence="2" id="KW-0812">Transmembrane</keyword>
<organism evidence="3 4">
    <name type="scientific">Apiospora kogelbergensis</name>
    <dbReference type="NCBI Taxonomy" id="1337665"/>
    <lineage>
        <taxon>Eukaryota</taxon>
        <taxon>Fungi</taxon>
        <taxon>Dikarya</taxon>
        <taxon>Ascomycota</taxon>
        <taxon>Pezizomycotina</taxon>
        <taxon>Sordariomycetes</taxon>
        <taxon>Xylariomycetidae</taxon>
        <taxon>Amphisphaeriales</taxon>
        <taxon>Apiosporaceae</taxon>
        <taxon>Apiospora</taxon>
    </lineage>
</organism>
<accession>A0AAW0QLI9</accession>
<reference evidence="3 4" key="1">
    <citation type="submission" date="2023-01" db="EMBL/GenBank/DDBJ databases">
        <title>Analysis of 21 Apiospora genomes using comparative genomics revels a genus with tremendous synthesis potential of carbohydrate active enzymes and secondary metabolites.</title>
        <authorList>
            <person name="Sorensen T."/>
        </authorList>
    </citation>
    <scope>NUCLEOTIDE SEQUENCE [LARGE SCALE GENOMIC DNA]</scope>
    <source>
        <strain evidence="3 4">CBS 117206</strain>
    </source>
</reference>
<evidence type="ECO:0000256" key="2">
    <source>
        <dbReference type="SAM" id="Phobius"/>
    </source>
</evidence>
<dbReference type="AlphaFoldDB" id="A0AAW0QLI9"/>
<comment type="caution">
    <text evidence="3">The sequence shown here is derived from an EMBL/GenBank/DDBJ whole genome shotgun (WGS) entry which is preliminary data.</text>
</comment>
<keyword evidence="2" id="KW-0472">Membrane</keyword>
<dbReference type="Proteomes" id="UP001392437">
    <property type="component" value="Unassembled WGS sequence"/>
</dbReference>
<dbReference type="Pfam" id="PF11915">
    <property type="entry name" value="DUF3433"/>
    <property type="match status" value="1"/>
</dbReference>
<evidence type="ECO:0000256" key="1">
    <source>
        <dbReference type="SAM" id="MobiDB-lite"/>
    </source>
</evidence>